<dbReference type="InterPro" id="IPR027417">
    <property type="entry name" value="P-loop_NTPase"/>
</dbReference>
<keyword evidence="7" id="KW-0342">GTP-binding</keyword>
<keyword evidence="2" id="KW-0963">Cytoplasm</keyword>
<dbReference type="SUPFAM" id="SSF82051">
    <property type="entry name" value="Obg GTP-binding protein N-terminal domain"/>
    <property type="match status" value="1"/>
</dbReference>
<dbReference type="PIRSF" id="PIRSF002401">
    <property type="entry name" value="GTP_bd_Obg/CgtA"/>
    <property type="match status" value="1"/>
</dbReference>
<feature type="domain" description="Obg" evidence="9">
    <location>
        <begin position="1"/>
        <end position="149"/>
    </location>
</feature>
<dbReference type="CDD" id="cd01898">
    <property type="entry name" value="Obg"/>
    <property type="match status" value="1"/>
</dbReference>
<evidence type="ECO:0000256" key="2">
    <source>
        <dbReference type="ARBA" id="ARBA00022490"/>
    </source>
</evidence>
<dbReference type="KEGG" id="paly:O3E_00615"/>
<evidence type="ECO:0000256" key="7">
    <source>
        <dbReference type="ARBA" id="ARBA00023134"/>
    </source>
</evidence>
<dbReference type="EMBL" id="CP007563">
    <property type="protein sequence ID" value="AJF24050.1"/>
    <property type="molecule type" value="Genomic_DNA"/>
</dbReference>
<dbReference type="PROSITE" id="PS51883">
    <property type="entry name" value="OBG"/>
    <property type="match status" value="1"/>
</dbReference>
<dbReference type="Pfam" id="PF01926">
    <property type="entry name" value="MMR_HSR1"/>
    <property type="match status" value="1"/>
</dbReference>
<dbReference type="Pfam" id="PF01018">
    <property type="entry name" value="GTP1_OBG"/>
    <property type="match status" value="1"/>
</dbReference>
<dbReference type="InterPro" id="IPR014100">
    <property type="entry name" value="GTP-bd_Obg/CgtA"/>
</dbReference>
<dbReference type="InterPro" id="IPR045086">
    <property type="entry name" value="OBG_GTPase"/>
</dbReference>
<reference evidence="10 11" key="1">
    <citation type="submission" date="2014-04" db="EMBL/GenBank/DDBJ databases">
        <title>Genome reduction and metabolic complementation of the dual endosymbionts in the whitefly Bemisia tabaci.</title>
        <authorList>
            <person name="Rao Q."/>
            <person name="Rollat-Farnier P.-A."/>
            <person name="Zhang Z.-X."/>
            <person name="Santos-Garcia D."/>
            <person name="Silva F.J."/>
            <person name="Moya A."/>
            <person name="Zhu D.-T."/>
            <person name="Klein C.C."/>
            <person name="Vavre F."/>
            <person name="Sagot M.-F."/>
            <person name="Liu S.-S."/>
            <person name="Mouton L."/>
            <person name="Wang X.-W."/>
        </authorList>
    </citation>
    <scope>NUCLEOTIDE SEQUENCE [LARGE SCALE GENOMIC DNA]</scope>
    <source>
        <strain evidence="10 11">BT-Q</strain>
    </source>
</reference>
<dbReference type="GO" id="GO:0042254">
    <property type="term" value="P:ribosome biogenesis"/>
    <property type="evidence" value="ECO:0007669"/>
    <property type="project" value="UniProtKB-UniRule"/>
</dbReference>
<dbReference type="PRINTS" id="PR00326">
    <property type="entry name" value="GTP1OBG"/>
</dbReference>
<dbReference type="GO" id="GO:0005525">
    <property type="term" value="F:GTP binding"/>
    <property type="evidence" value="ECO:0007669"/>
    <property type="project" value="UniProtKB-KW"/>
</dbReference>
<evidence type="ECO:0000256" key="4">
    <source>
        <dbReference type="ARBA" id="ARBA00022741"/>
    </source>
</evidence>
<dbReference type="PROSITE" id="PS51710">
    <property type="entry name" value="G_OBG"/>
    <property type="match status" value="1"/>
</dbReference>
<comment type="similarity">
    <text evidence="1">Belongs to the TRAFAC class OBG-HflX-like GTPase superfamily. OBG GTPase family.</text>
</comment>
<name>A0AAU8RRM6_9GAMM</name>
<dbReference type="SUPFAM" id="SSF52540">
    <property type="entry name" value="P-loop containing nucleoside triphosphate hydrolases"/>
    <property type="match status" value="1"/>
</dbReference>
<dbReference type="GO" id="GO:0043022">
    <property type="term" value="F:ribosome binding"/>
    <property type="evidence" value="ECO:0007669"/>
    <property type="project" value="UniProtKB-ARBA"/>
</dbReference>
<evidence type="ECO:0000313" key="11">
    <source>
        <dbReference type="Proteomes" id="UP000031624"/>
    </source>
</evidence>
<keyword evidence="5" id="KW-0378">Hydrolase</keyword>
<dbReference type="PANTHER" id="PTHR11702">
    <property type="entry name" value="DEVELOPMENTALLY REGULATED GTP-BINDING PROTEIN-RELATED"/>
    <property type="match status" value="1"/>
</dbReference>
<organism evidence="10 11">
    <name type="scientific">Candidatus Portiera aleyrodidarum MED</name>
    <name type="common">Bemisia tabaci</name>
    <dbReference type="NCBI Taxonomy" id="1163752"/>
    <lineage>
        <taxon>Bacteria</taxon>
        <taxon>Pseudomonadati</taxon>
        <taxon>Pseudomonadota</taxon>
        <taxon>Gammaproteobacteria</taxon>
        <taxon>Candidatus Johnevansiales</taxon>
        <taxon>Candidatus Johnevansiaceae</taxon>
        <taxon>Candidatus Portiera</taxon>
    </lineage>
</organism>
<dbReference type="InterPro" id="IPR036726">
    <property type="entry name" value="GTP1_OBG_dom_sf"/>
</dbReference>
<dbReference type="Proteomes" id="UP000031624">
    <property type="component" value="Chromosome"/>
</dbReference>
<dbReference type="GeneID" id="66279970"/>
<accession>A0AAU8RRM6</accession>
<keyword evidence="6" id="KW-0460">Magnesium</keyword>
<dbReference type="GO" id="GO:0000287">
    <property type="term" value="F:magnesium ion binding"/>
    <property type="evidence" value="ECO:0007669"/>
    <property type="project" value="InterPro"/>
</dbReference>
<keyword evidence="3" id="KW-0479">Metal-binding</keyword>
<dbReference type="PANTHER" id="PTHR11702:SF31">
    <property type="entry name" value="MITOCHONDRIAL RIBOSOME-ASSOCIATED GTPASE 2"/>
    <property type="match status" value="1"/>
</dbReference>
<dbReference type="Gene3D" id="3.40.50.300">
    <property type="entry name" value="P-loop containing nucleotide triphosphate hydrolases"/>
    <property type="match status" value="1"/>
</dbReference>
<dbReference type="FunFam" id="2.70.210.12:FF:000001">
    <property type="entry name" value="GTPase Obg"/>
    <property type="match status" value="1"/>
</dbReference>
<keyword evidence="4" id="KW-0547">Nucleotide-binding</keyword>
<dbReference type="InterPro" id="IPR031167">
    <property type="entry name" value="G_OBG"/>
</dbReference>
<evidence type="ECO:0000256" key="5">
    <source>
        <dbReference type="ARBA" id="ARBA00022801"/>
    </source>
</evidence>
<evidence type="ECO:0000256" key="3">
    <source>
        <dbReference type="ARBA" id="ARBA00022723"/>
    </source>
</evidence>
<dbReference type="InterPro" id="IPR006073">
    <property type="entry name" value="GTP-bd"/>
</dbReference>
<protein>
    <submittedName>
        <fullName evidence="10">GTP-binding protein</fullName>
    </submittedName>
</protein>
<dbReference type="Gene3D" id="2.70.210.12">
    <property type="entry name" value="GTP1/OBG domain"/>
    <property type="match status" value="1"/>
</dbReference>
<evidence type="ECO:0000313" key="10">
    <source>
        <dbReference type="EMBL" id="AJF24050.1"/>
    </source>
</evidence>
<dbReference type="AlphaFoldDB" id="A0AAU8RRM6"/>
<dbReference type="NCBIfam" id="TIGR02729">
    <property type="entry name" value="Obg_CgtA"/>
    <property type="match status" value="1"/>
</dbReference>
<gene>
    <name evidence="10" type="ORF">O3E_00615</name>
</gene>
<dbReference type="RefSeq" id="WP_014895018.1">
    <property type="nucleotide sequence ID" value="NZ_CP007563.1"/>
</dbReference>
<proteinExistence type="inferred from homology"/>
<evidence type="ECO:0000256" key="6">
    <source>
        <dbReference type="ARBA" id="ARBA00022842"/>
    </source>
</evidence>
<feature type="domain" description="OBG-type G" evidence="8">
    <location>
        <begin position="150"/>
        <end position="225"/>
    </location>
</feature>
<dbReference type="InterPro" id="IPR006169">
    <property type="entry name" value="GTP1_OBG_dom"/>
</dbReference>
<evidence type="ECO:0000259" key="9">
    <source>
        <dbReference type="PROSITE" id="PS51883"/>
    </source>
</evidence>
<dbReference type="GO" id="GO:0003924">
    <property type="term" value="F:GTPase activity"/>
    <property type="evidence" value="ECO:0007669"/>
    <property type="project" value="InterPro"/>
</dbReference>
<sequence>MQFIDETYILIEAGTGGTGCLSFSSLLRGSDGGNGGTGGNIFCIGDKYLNTLFFLNYNKVYKAQNGEIGKPKKQNGNKGKDVFIKVPVGSMLRDAQTCELIGEIIIHRQNIKVAKGGTSGIGNFKTKRSKNMKGTIGESRNLYIELILLADVGCLGIPNSGKSTLIRSITSALPKVARYPFTTLRPFLGFVKLNKTYSFIITDVPGLIIGASQGLGLGLKFIKHLNRIKIICNLLDVMCNKVLDTTLGIISEIKTIYIDMFQKQRYLVLNKLDKLPKYKKSQVIEIVINGLTWRNKTTLFIISAKKKYGCYELKKSALTYLKRGING</sequence>
<evidence type="ECO:0000256" key="1">
    <source>
        <dbReference type="ARBA" id="ARBA00007699"/>
    </source>
</evidence>
<evidence type="ECO:0000259" key="8">
    <source>
        <dbReference type="PROSITE" id="PS51710"/>
    </source>
</evidence>